<gene>
    <name evidence="1" type="ORF">E5676_scaffold7319G00110</name>
</gene>
<organism evidence="1 2">
    <name type="scientific">Cucumis melo var. makuwa</name>
    <name type="common">Oriental melon</name>
    <dbReference type="NCBI Taxonomy" id="1194695"/>
    <lineage>
        <taxon>Eukaryota</taxon>
        <taxon>Viridiplantae</taxon>
        <taxon>Streptophyta</taxon>
        <taxon>Embryophyta</taxon>
        <taxon>Tracheophyta</taxon>
        <taxon>Spermatophyta</taxon>
        <taxon>Magnoliopsida</taxon>
        <taxon>eudicotyledons</taxon>
        <taxon>Gunneridae</taxon>
        <taxon>Pentapetalae</taxon>
        <taxon>rosids</taxon>
        <taxon>fabids</taxon>
        <taxon>Cucurbitales</taxon>
        <taxon>Cucurbitaceae</taxon>
        <taxon>Benincaseae</taxon>
        <taxon>Cucumis</taxon>
    </lineage>
</organism>
<dbReference type="PANTHER" id="PTHR46250:SF18">
    <property type="entry name" value="MYB_SANT-LIKE DOMAIN-CONTAINING PROTEIN"/>
    <property type="match status" value="1"/>
</dbReference>
<protein>
    <submittedName>
        <fullName evidence="1">Retrotransposon protein</fullName>
    </submittedName>
</protein>
<comment type="caution">
    <text evidence="1">The sequence shown here is derived from an EMBL/GenBank/DDBJ whole genome shotgun (WGS) entry which is preliminary data.</text>
</comment>
<reference evidence="1 2" key="1">
    <citation type="submission" date="2019-08" db="EMBL/GenBank/DDBJ databases">
        <title>Draft genome sequences of two oriental melons (Cucumis melo L. var makuwa).</title>
        <authorList>
            <person name="Kwon S.-Y."/>
        </authorList>
    </citation>
    <scope>NUCLEOTIDE SEQUENCE [LARGE SCALE GENOMIC DNA]</scope>
    <source>
        <strain evidence="2">cv. Chang Bougi</strain>
        <tissue evidence="1">Leaf</tissue>
    </source>
</reference>
<evidence type="ECO:0000313" key="1">
    <source>
        <dbReference type="EMBL" id="TYK26893.1"/>
    </source>
</evidence>
<accession>A0A5D3DTF3</accession>
<evidence type="ECO:0000313" key="2">
    <source>
        <dbReference type="Proteomes" id="UP000321947"/>
    </source>
</evidence>
<dbReference type="AlphaFoldDB" id="A0A5D3DTF3"/>
<sequence>MSTSTRAPRHVWTKEEESTLMKCLMELVSMGGWKSDNGTFQPGYLAQLIHMMAEKLPGCRVRATTSHRTAKGLLSKPFPYYDELTYVFGRDRATGQFAETFADMGFNEPDEYERFDIADGNEELPPRVGPDRVDLRGRGEVSERWMLKAYLTLDQTNEQLRMIAEWPARALANDNHVHTKFFRILREMPELMSFG</sequence>
<dbReference type="EMBL" id="SSTD01003296">
    <property type="protein sequence ID" value="TYK26893.1"/>
    <property type="molecule type" value="Genomic_DNA"/>
</dbReference>
<name>A0A5D3DTF3_CUCMM</name>
<proteinExistence type="predicted"/>
<dbReference type="Proteomes" id="UP000321947">
    <property type="component" value="Unassembled WGS sequence"/>
</dbReference>
<dbReference type="PANTHER" id="PTHR46250">
    <property type="entry name" value="MYB/SANT-LIKE DNA-BINDING DOMAIN PROTEIN-RELATED"/>
    <property type="match status" value="1"/>
</dbReference>